<dbReference type="EMBL" id="CP056069">
    <property type="protein sequence ID" value="UVC49451.1"/>
    <property type="molecule type" value="Genomic_DNA"/>
</dbReference>
<evidence type="ECO:0000313" key="2">
    <source>
        <dbReference type="EMBL" id="UVC49451.1"/>
    </source>
</evidence>
<evidence type="ECO:0000313" key="3">
    <source>
        <dbReference type="Proteomes" id="UP000244811"/>
    </source>
</evidence>
<name>A0A976SIG5_THEOR</name>
<accession>A0A976SIG5</accession>
<dbReference type="Proteomes" id="UP000244811">
    <property type="component" value="Chromosome 1"/>
</dbReference>
<dbReference type="AlphaFoldDB" id="A0A976SIG5"/>
<reference evidence="2" key="1">
    <citation type="submission" date="2022-07" db="EMBL/GenBank/DDBJ databases">
        <title>Evaluation of T. orientalis genome assembly methods using nanopore sequencing and analysis of variation between genomes.</title>
        <authorList>
            <person name="Yam J."/>
            <person name="Micallef M.L."/>
            <person name="Liu M."/>
            <person name="Djordjevic S.P."/>
            <person name="Bogema D.R."/>
            <person name="Jenkins C."/>
        </authorList>
    </citation>
    <scope>NUCLEOTIDE SEQUENCE</scope>
    <source>
        <strain evidence="2">Goon Nure</strain>
    </source>
</reference>
<feature type="region of interest" description="Disordered" evidence="1">
    <location>
        <begin position="39"/>
        <end position="62"/>
    </location>
</feature>
<feature type="compositionally biased region" description="Basic and acidic residues" evidence="1">
    <location>
        <begin position="121"/>
        <end position="146"/>
    </location>
</feature>
<gene>
    <name evidence="2" type="ORF">MACK_003286</name>
</gene>
<organism evidence="2 3">
    <name type="scientific">Theileria orientalis</name>
    <dbReference type="NCBI Taxonomy" id="68886"/>
    <lineage>
        <taxon>Eukaryota</taxon>
        <taxon>Sar</taxon>
        <taxon>Alveolata</taxon>
        <taxon>Apicomplexa</taxon>
        <taxon>Aconoidasida</taxon>
        <taxon>Piroplasmida</taxon>
        <taxon>Theileriidae</taxon>
        <taxon>Theileria</taxon>
    </lineage>
</organism>
<protein>
    <submittedName>
        <fullName evidence="2">Uncharacterized protein</fullName>
    </submittedName>
</protein>
<proteinExistence type="predicted"/>
<feature type="compositionally biased region" description="Basic and acidic residues" evidence="1">
    <location>
        <begin position="50"/>
        <end position="62"/>
    </location>
</feature>
<sequence length="232" mass="24939">MSTGIVQPATAHNQRIDQVTVGNEIVHNQDQERSLLETEESHTQTGLSLCHDEEKGVTNESERMPETLVVKRGEAGHNIEMVMDDPQSNIEVDITYQSTGSIGQDLLRKGAESVYISENQGGKRDQDILKDDEQSGGRNPKAEEGVGRLPETPCIGQGEGTTHYVNTGMKGFDHFMNGAINYAKSNPGVVSTAGVGSLLGCAGGGPCGYDMNANYLYGSMQIGAQMTNYTLL</sequence>
<evidence type="ECO:0000256" key="1">
    <source>
        <dbReference type="SAM" id="MobiDB-lite"/>
    </source>
</evidence>
<feature type="region of interest" description="Disordered" evidence="1">
    <location>
        <begin position="117"/>
        <end position="150"/>
    </location>
</feature>